<keyword evidence="2 4" id="KW-0067">ATP-binding</keyword>
<dbReference type="SMART" id="SM00382">
    <property type="entry name" value="AAA"/>
    <property type="match status" value="1"/>
</dbReference>
<evidence type="ECO:0000259" key="3">
    <source>
        <dbReference type="PROSITE" id="PS50893"/>
    </source>
</evidence>
<dbReference type="InterPro" id="IPR027417">
    <property type="entry name" value="P-loop_NTPase"/>
</dbReference>
<gene>
    <name evidence="4" type="ORF">EV140_0010</name>
</gene>
<organism evidence="4 5">
    <name type="scientific">Microcella alkaliphila</name>
    <dbReference type="NCBI Taxonomy" id="279828"/>
    <lineage>
        <taxon>Bacteria</taxon>
        <taxon>Bacillati</taxon>
        <taxon>Actinomycetota</taxon>
        <taxon>Actinomycetes</taxon>
        <taxon>Micrococcales</taxon>
        <taxon>Microbacteriaceae</taxon>
        <taxon>Microcella</taxon>
    </lineage>
</organism>
<dbReference type="GO" id="GO:0005524">
    <property type="term" value="F:ATP binding"/>
    <property type="evidence" value="ECO:0007669"/>
    <property type="project" value="UniProtKB-KW"/>
</dbReference>
<dbReference type="PANTHER" id="PTHR43790:SF8">
    <property type="entry name" value="SUGAR ABC TRANSPORTER ATP-BINDING PROTEIN"/>
    <property type="match status" value="1"/>
</dbReference>
<evidence type="ECO:0000256" key="1">
    <source>
        <dbReference type="ARBA" id="ARBA00022741"/>
    </source>
</evidence>
<name>A0A4Q7U2I5_9MICO</name>
<dbReference type="CDD" id="cd03216">
    <property type="entry name" value="ABC_Carb_Monos_I"/>
    <property type="match status" value="1"/>
</dbReference>
<dbReference type="PANTHER" id="PTHR43790">
    <property type="entry name" value="CARBOHYDRATE TRANSPORT ATP-BINDING PROTEIN MG119-RELATED"/>
    <property type="match status" value="1"/>
</dbReference>
<comment type="caution">
    <text evidence="4">The sequence shown here is derived from an EMBL/GenBank/DDBJ whole genome shotgun (WGS) entry which is preliminary data.</text>
</comment>
<evidence type="ECO:0000313" key="4">
    <source>
        <dbReference type="EMBL" id="RZT66472.1"/>
    </source>
</evidence>
<dbReference type="Pfam" id="PF00005">
    <property type="entry name" value="ABC_tran"/>
    <property type="match status" value="1"/>
</dbReference>
<dbReference type="GO" id="GO:0016887">
    <property type="term" value="F:ATP hydrolysis activity"/>
    <property type="evidence" value="ECO:0007669"/>
    <property type="project" value="InterPro"/>
</dbReference>
<dbReference type="Proteomes" id="UP000292408">
    <property type="component" value="Unassembled WGS sequence"/>
</dbReference>
<dbReference type="SUPFAM" id="SSF52540">
    <property type="entry name" value="P-loop containing nucleoside triphosphate hydrolases"/>
    <property type="match status" value="1"/>
</dbReference>
<dbReference type="InterPro" id="IPR050107">
    <property type="entry name" value="ABC_carbohydrate_import_ATPase"/>
</dbReference>
<keyword evidence="5" id="KW-1185">Reference proteome</keyword>
<keyword evidence="1" id="KW-0547">Nucleotide-binding</keyword>
<protein>
    <submittedName>
        <fullName evidence="4">Monosaccharide ABC transporter ATP-binding protein (CUT2 family)</fullName>
    </submittedName>
</protein>
<accession>A0A4Q7U2I5</accession>
<dbReference type="InterPro" id="IPR003593">
    <property type="entry name" value="AAA+_ATPase"/>
</dbReference>
<dbReference type="PROSITE" id="PS50893">
    <property type="entry name" value="ABC_TRANSPORTER_2"/>
    <property type="match status" value="1"/>
</dbReference>
<dbReference type="Gene3D" id="3.40.50.300">
    <property type="entry name" value="P-loop containing nucleotide triphosphate hydrolases"/>
    <property type="match status" value="1"/>
</dbReference>
<evidence type="ECO:0000256" key="2">
    <source>
        <dbReference type="ARBA" id="ARBA00022840"/>
    </source>
</evidence>
<feature type="domain" description="ABC transporter" evidence="3">
    <location>
        <begin position="28"/>
        <end position="269"/>
    </location>
</feature>
<proteinExistence type="predicted"/>
<dbReference type="InterPro" id="IPR003439">
    <property type="entry name" value="ABC_transporter-like_ATP-bd"/>
</dbReference>
<reference evidence="4 5" key="1">
    <citation type="journal article" date="2015" name="Stand. Genomic Sci.">
        <title>Genomic Encyclopedia of Bacterial and Archaeal Type Strains, Phase III: the genomes of soil and plant-associated and newly described type strains.</title>
        <authorList>
            <person name="Whitman W.B."/>
            <person name="Woyke T."/>
            <person name="Klenk H.P."/>
            <person name="Zhou Y."/>
            <person name="Lilburn T.G."/>
            <person name="Beck B.J."/>
            <person name="De Vos P."/>
            <person name="Vandamme P."/>
            <person name="Eisen J.A."/>
            <person name="Garrity G."/>
            <person name="Hugenholtz P."/>
            <person name="Kyrpides N.C."/>
        </authorList>
    </citation>
    <scope>NUCLEOTIDE SEQUENCE [LARGE SCALE GENOMIC DNA]</scope>
    <source>
        <strain evidence="4 5">AC4r</strain>
    </source>
</reference>
<sequence>MRGESAVSDNTAQVVRPSRDFEGQAPILSLTGIKKAYGAVTVLRGVDLQIRPGEVVALVGDNGAGKSTLIKTVAGIVRPDEGEYIFDGKQVDIRTPNDATSLGIQTVYQDLALCDNLDAVQNLFLGRELAGAPIFGRRVKRAESQKRAKEVLRQLRLDSISLTRPVGAMSGGQRQNIAIARSILWKPKLVLFDEPTAALSHSAAAQVGELIKGLAADGLGVLVVSHDIHQFVIDVTDTTYVLRLGRVAARFNSKEVSGETIVNSMVGGNEGVNSAG</sequence>
<evidence type="ECO:0000313" key="5">
    <source>
        <dbReference type="Proteomes" id="UP000292408"/>
    </source>
</evidence>
<dbReference type="EMBL" id="SGXT01000001">
    <property type="protein sequence ID" value="RZT66472.1"/>
    <property type="molecule type" value="Genomic_DNA"/>
</dbReference>
<dbReference type="AlphaFoldDB" id="A0A4Q7U2I5"/>